<gene>
    <name evidence="6" type="ORF">R5R35_005403</name>
</gene>
<dbReference type="PANTHER" id="PTHR14588">
    <property type="entry name" value="DDB1- AND CUL4-ASSOCIATED FACTOR 10"/>
    <property type="match status" value="1"/>
</dbReference>
<dbReference type="Gene3D" id="2.130.10.10">
    <property type="entry name" value="YVTN repeat-like/Quinoprotein amine dehydrogenase"/>
    <property type="match status" value="1"/>
</dbReference>
<evidence type="ECO:0000313" key="6">
    <source>
        <dbReference type="EMBL" id="KAK7863787.1"/>
    </source>
</evidence>
<accession>A0AAN9Z5R5</accession>
<dbReference type="SMART" id="SM00320">
    <property type="entry name" value="WD40"/>
    <property type="match status" value="5"/>
</dbReference>
<dbReference type="SUPFAM" id="SSF50978">
    <property type="entry name" value="WD40 repeat-like"/>
    <property type="match status" value="1"/>
</dbReference>
<name>A0AAN9Z5R5_9ORTH</name>
<dbReference type="AlphaFoldDB" id="A0AAN9Z5R5"/>
<dbReference type="PANTHER" id="PTHR14588:SF2">
    <property type="entry name" value="DDB1- AND CUL4-ASSOCIATED FACTOR 10"/>
    <property type="match status" value="1"/>
</dbReference>
<feature type="repeat" description="WD" evidence="4">
    <location>
        <begin position="100"/>
        <end position="134"/>
    </location>
</feature>
<dbReference type="Proteomes" id="UP001378592">
    <property type="component" value="Unassembled WGS sequence"/>
</dbReference>
<keyword evidence="3" id="KW-0677">Repeat</keyword>
<feature type="region of interest" description="Disordered" evidence="5">
    <location>
        <begin position="318"/>
        <end position="347"/>
    </location>
</feature>
<dbReference type="InterPro" id="IPR036322">
    <property type="entry name" value="WD40_repeat_dom_sf"/>
</dbReference>
<feature type="region of interest" description="Disordered" evidence="5">
    <location>
        <begin position="366"/>
        <end position="393"/>
    </location>
</feature>
<dbReference type="PROSITE" id="PS00678">
    <property type="entry name" value="WD_REPEATS_1"/>
    <property type="match status" value="1"/>
</dbReference>
<evidence type="ECO:0000313" key="7">
    <source>
        <dbReference type="Proteomes" id="UP001378592"/>
    </source>
</evidence>
<comment type="similarity">
    <text evidence="1">Belongs to the WD repeat DCAF10 family.</text>
</comment>
<organism evidence="6 7">
    <name type="scientific">Gryllus longicercus</name>
    <dbReference type="NCBI Taxonomy" id="2509291"/>
    <lineage>
        <taxon>Eukaryota</taxon>
        <taxon>Metazoa</taxon>
        <taxon>Ecdysozoa</taxon>
        <taxon>Arthropoda</taxon>
        <taxon>Hexapoda</taxon>
        <taxon>Insecta</taxon>
        <taxon>Pterygota</taxon>
        <taxon>Neoptera</taxon>
        <taxon>Polyneoptera</taxon>
        <taxon>Orthoptera</taxon>
        <taxon>Ensifera</taxon>
        <taxon>Gryllidea</taxon>
        <taxon>Grylloidea</taxon>
        <taxon>Gryllidae</taxon>
        <taxon>Gryllinae</taxon>
        <taxon>Gryllus</taxon>
    </lineage>
</organism>
<dbReference type="InterPro" id="IPR001680">
    <property type="entry name" value="WD40_rpt"/>
</dbReference>
<dbReference type="InterPro" id="IPR019775">
    <property type="entry name" value="WD40_repeat_CS"/>
</dbReference>
<sequence length="590" mass="66049">MNRDVKPKKKTNIKLTYPVWVEHREVSQRLPREYSDVFYKSLYSSISPCHSWKRGENSRSVHGGLYSLEFSPAGSLLVAGEKRNFRVFDPVSRKLIHTVGNAHACCVTNVKFLDSQVFATGSVDKTVSLWDARNLGKRLRTLRVRTNTIGNIAFSPKTNLLITSGLDGYISTWDITNFAQKNELCRKISWSYVLTRLRLSPDESKMIISTGRGFIMIVHDLDLNTLDLDDFELDLFGLTFLDQADISRFLNWNHFLSPRRRRNRVEIVADYPDVRGINVISSLEIHPRGWSAVSRTKCIMNGVRKHWTCVHDILEKDPSESRAASGGGSGDERPPYPQLEAGEGTAASGSAAAQCVGAQSAFGGAVTFPEREPDQNANQRGNETGRDGESAADFETASEGFCAPSSSNVEFEVPFAEPSGEAWARKRRAVSRVTTGWPWPPPSSAHPGPFEVANNSKNAEARKVLGVLALIRHNQSEGQLIRSVPERYPRLTHYIEEPVASEWYFDNTCFSPDGRLICYPMKRGIRLLSFSPECSEQPITWSKAEPRNLHELKTHVSHSNTVLCTKFSPRHYLLVSGCSGGQLSWYEPVV</sequence>
<dbReference type="PROSITE" id="PS50294">
    <property type="entry name" value="WD_REPEATS_REGION"/>
    <property type="match status" value="1"/>
</dbReference>
<proteinExistence type="inferred from homology"/>
<dbReference type="InterPro" id="IPR015943">
    <property type="entry name" value="WD40/YVTN_repeat-like_dom_sf"/>
</dbReference>
<evidence type="ECO:0000256" key="2">
    <source>
        <dbReference type="ARBA" id="ARBA00022574"/>
    </source>
</evidence>
<dbReference type="GO" id="GO:0080008">
    <property type="term" value="C:Cul4-RING E3 ubiquitin ligase complex"/>
    <property type="evidence" value="ECO:0007669"/>
    <property type="project" value="TreeGrafter"/>
</dbReference>
<keyword evidence="7" id="KW-1185">Reference proteome</keyword>
<protein>
    <submittedName>
        <fullName evidence="6">Uncharacterized protein</fullName>
    </submittedName>
</protein>
<dbReference type="InterPro" id="IPR039085">
    <property type="entry name" value="DCA10"/>
</dbReference>
<evidence type="ECO:0000256" key="3">
    <source>
        <dbReference type="ARBA" id="ARBA00022737"/>
    </source>
</evidence>
<dbReference type="EMBL" id="JAZDUA010000220">
    <property type="protein sequence ID" value="KAK7863787.1"/>
    <property type="molecule type" value="Genomic_DNA"/>
</dbReference>
<evidence type="ECO:0000256" key="1">
    <source>
        <dbReference type="ARBA" id="ARBA00005903"/>
    </source>
</evidence>
<reference evidence="6 7" key="1">
    <citation type="submission" date="2024-03" db="EMBL/GenBank/DDBJ databases">
        <title>The genome assembly and annotation of the cricket Gryllus longicercus Weissman &amp; Gray.</title>
        <authorList>
            <person name="Szrajer S."/>
            <person name="Gray D."/>
            <person name="Ylla G."/>
        </authorList>
    </citation>
    <scope>NUCLEOTIDE SEQUENCE [LARGE SCALE GENOMIC DNA]</scope>
    <source>
        <strain evidence="6">DAG 2021-001</strain>
        <tissue evidence="6">Whole body minus gut</tissue>
    </source>
</reference>
<feature type="repeat" description="WD" evidence="4">
    <location>
        <begin position="142"/>
        <end position="177"/>
    </location>
</feature>
<dbReference type="Pfam" id="PF00400">
    <property type="entry name" value="WD40"/>
    <property type="match status" value="3"/>
</dbReference>
<dbReference type="PROSITE" id="PS50082">
    <property type="entry name" value="WD_REPEATS_2"/>
    <property type="match status" value="2"/>
</dbReference>
<comment type="caution">
    <text evidence="6">The sequence shown here is derived from an EMBL/GenBank/DDBJ whole genome shotgun (WGS) entry which is preliminary data.</text>
</comment>
<evidence type="ECO:0000256" key="4">
    <source>
        <dbReference type="PROSITE-ProRule" id="PRU00221"/>
    </source>
</evidence>
<keyword evidence="2 4" id="KW-0853">WD repeat</keyword>
<evidence type="ECO:0000256" key="5">
    <source>
        <dbReference type="SAM" id="MobiDB-lite"/>
    </source>
</evidence>